<protein>
    <submittedName>
        <fullName evidence="2">Uncharacterized protein</fullName>
    </submittedName>
</protein>
<feature type="non-terminal residue" evidence="2">
    <location>
        <position position="20"/>
    </location>
</feature>
<evidence type="ECO:0000313" key="2">
    <source>
        <dbReference type="EMBL" id="GMN57498.1"/>
    </source>
</evidence>
<feature type="region of interest" description="Disordered" evidence="1">
    <location>
        <begin position="1"/>
        <end position="20"/>
    </location>
</feature>
<evidence type="ECO:0000256" key="1">
    <source>
        <dbReference type="SAM" id="MobiDB-lite"/>
    </source>
</evidence>
<organism evidence="2 3">
    <name type="scientific">Ficus carica</name>
    <name type="common">Common fig</name>
    <dbReference type="NCBI Taxonomy" id="3494"/>
    <lineage>
        <taxon>Eukaryota</taxon>
        <taxon>Viridiplantae</taxon>
        <taxon>Streptophyta</taxon>
        <taxon>Embryophyta</taxon>
        <taxon>Tracheophyta</taxon>
        <taxon>Spermatophyta</taxon>
        <taxon>Magnoliopsida</taxon>
        <taxon>eudicotyledons</taxon>
        <taxon>Gunneridae</taxon>
        <taxon>Pentapetalae</taxon>
        <taxon>rosids</taxon>
        <taxon>fabids</taxon>
        <taxon>Rosales</taxon>
        <taxon>Moraceae</taxon>
        <taxon>Ficeae</taxon>
        <taxon>Ficus</taxon>
    </lineage>
</organism>
<proteinExistence type="predicted"/>
<dbReference type="EMBL" id="BTGU01000070">
    <property type="protein sequence ID" value="GMN57498.1"/>
    <property type="molecule type" value="Genomic_DNA"/>
</dbReference>
<evidence type="ECO:0000313" key="3">
    <source>
        <dbReference type="Proteomes" id="UP001187192"/>
    </source>
</evidence>
<reference evidence="2" key="1">
    <citation type="submission" date="2023-07" db="EMBL/GenBank/DDBJ databases">
        <title>draft genome sequence of fig (Ficus carica).</title>
        <authorList>
            <person name="Takahashi T."/>
            <person name="Nishimura K."/>
        </authorList>
    </citation>
    <scope>NUCLEOTIDE SEQUENCE</scope>
</reference>
<name>A0AA88ITQ5_FICCA</name>
<gene>
    <name evidence="2" type="ORF">TIFTF001_026599</name>
</gene>
<sequence length="20" mass="2398">MGGLPEVGREKRREERERGR</sequence>
<accession>A0AA88ITQ5</accession>
<feature type="compositionally biased region" description="Basic and acidic residues" evidence="1">
    <location>
        <begin position="7"/>
        <end position="20"/>
    </location>
</feature>
<keyword evidence="3" id="KW-1185">Reference proteome</keyword>
<dbReference type="AlphaFoldDB" id="A0AA88ITQ5"/>
<dbReference type="Proteomes" id="UP001187192">
    <property type="component" value="Unassembled WGS sequence"/>
</dbReference>
<comment type="caution">
    <text evidence="2">The sequence shown here is derived from an EMBL/GenBank/DDBJ whole genome shotgun (WGS) entry which is preliminary data.</text>
</comment>